<organism evidence="3 4">
    <name type="scientific">Vulcaniibacterium thermophilum</name>
    <dbReference type="NCBI Taxonomy" id="1169913"/>
    <lineage>
        <taxon>Bacteria</taxon>
        <taxon>Pseudomonadati</taxon>
        <taxon>Pseudomonadota</taxon>
        <taxon>Gammaproteobacteria</taxon>
        <taxon>Lysobacterales</taxon>
        <taxon>Lysobacteraceae</taxon>
        <taxon>Vulcaniibacterium</taxon>
    </lineage>
</organism>
<reference evidence="3" key="1">
    <citation type="journal article" date="2014" name="Int. J. Syst. Evol. Microbiol.">
        <title>Complete genome sequence of Corynebacterium casei LMG S-19264T (=DSM 44701T), isolated from a smear-ripened cheese.</title>
        <authorList>
            <consortium name="US DOE Joint Genome Institute (JGI-PGF)"/>
            <person name="Walter F."/>
            <person name="Albersmeier A."/>
            <person name="Kalinowski J."/>
            <person name="Ruckert C."/>
        </authorList>
    </citation>
    <scope>NUCLEOTIDE SEQUENCE</scope>
    <source>
        <strain evidence="3">KCTC 32020</strain>
    </source>
</reference>
<evidence type="ECO:0000313" key="3">
    <source>
        <dbReference type="EMBL" id="GHE39396.1"/>
    </source>
</evidence>
<dbReference type="RefSeq" id="WP_146474114.1">
    <property type="nucleotide sequence ID" value="NZ_BNCF01000012.1"/>
</dbReference>
<dbReference type="EMBL" id="BNCF01000012">
    <property type="protein sequence ID" value="GHE39396.1"/>
    <property type="molecule type" value="Genomic_DNA"/>
</dbReference>
<keyword evidence="4" id="KW-1185">Reference proteome</keyword>
<feature type="region of interest" description="Disordered" evidence="1">
    <location>
        <begin position="391"/>
        <end position="417"/>
    </location>
</feature>
<dbReference type="InterPro" id="IPR059226">
    <property type="entry name" value="Choice_anch_Q_dom"/>
</dbReference>
<dbReference type="NCBIfam" id="NF041518">
    <property type="entry name" value="choice_anch_Q"/>
    <property type="match status" value="1"/>
</dbReference>
<evidence type="ECO:0008006" key="5">
    <source>
        <dbReference type="Google" id="ProtNLM"/>
    </source>
</evidence>
<sequence length="434" mass="45692">MSPTLPSRAPLAPTLVLLALAAPAYGATIPVTTCADSGPGSLRNAAAVAQDGDVIDLRGLACSRILLTSGPVIFDQFTVTLQGPGHARLAIDGGNRSAVLRHHITGTGGSGRLIRIRDLTVRWGRLETTGPEVYGACIYSGGSVELERVHVHHCTASGARYIAGAGVAARRNLRLIRSEVYANRAVHLSPSAVSYGGGAYGGWRLLLDHSRVCGNQAQEGGGGATAELTSRYSTVSHNTGGGMTMTSGRVETSTFSHNTGYGLLVSGGVVMNSTFSSNRGPGLIVQGGAFWQNTVAYNVIPRVDGVCRGGIDVQNAYIQLRGNLSAYNTCDGIPLDLRAWYMQTYSPTSRNLVMYSRLEAGSESLPPDTLTADPRLLPLADNGGPTLTHALRPDSPALDRGSSAEVGPYDQRGPGFQRRVRGYADIGAYELQSR</sequence>
<dbReference type="SUPFAM" id="SSF51126">
    <property type="entry name" value="Pectin lyase-like"/>
    <property type="match status" value="1"/>
</dbReference>
<reference evidence="3" key="2">
    <citation type="submission" date="2020-09" db="EMBL/GenBank/DDBJ databases">
        <authorList>
            <person name="Sun Q."/>
            <person name="Kim S."/>
        </authorList>
    </citation>
    <scope>NUCLEOTIDE SEQUENCE</scope>
    <source>
        <strain evidence="3">KCTC 32020</strain>
    </source>
</reference>
<feature type="signal peptide" evidence="2">
    <location>
        <begin position="1"/>
        <end position="26"/>
    </location>
</feature>
<dbReference type="Gene3D" id="2.160.20.10">
    <property type="entry name" value="Single-stranded right-handed beta-helix, Pectin lyase-like"/>
    <property type="match status" value="1"/>
</dbReference>
<dbReference type="InterPro" id="IPR011050">
    <property type="entry name" value="Pectin_lyase_fold/virulence"/>
</dbReference>
<feature type="chain" id="PRO_5038105245" description="Right handed beta helix domain-containing protein" evidence="2">
    <location>
        <begin position="27"/>
        <end position="434"/>
    </location>
</feature>
<evidence type="ECO:0000256" key="1">
    <source>
        <dbReference type="SAM" id="MobiDB-lite"/>
    </source>
</evidence>
<dbReference type="AlphaFoldDB" id="A0A919DF03"/>
<comment type="caution">
    <text evidence="3">The sequence shown here is derived from an EMBL/GenBank/DDBJ whole genome shotgun (WGS) entry which is preliminary data.</text>
</comment>
<accession>A0A919DF03</accession>
<name>A0A919DF03_9GAMM</name>
<dbReference type="OrthoDB" id="6057622at2"/>
<dbReference type="InterPro" id="IPR012334">
    <property type="entry name" value="Pectin_lyas_fold"/>
</dbReference>
<keyword evidence="2" id="KW-0732">Signal</keyword>
<dbReference type="Proteomes" id="UP000636453">
    <property type="component" value="Unassembled WGS sequence"/>
</dbReference>
<proteinExistence type="predicted"/>
<protein>
    <recommendedName>
        <fullName evidence="5">Right handed beta helix domain-containing protein</fullName>
    </recommendedName>
</protein>
<gene>
    <name evidence="3" type="ORF">GCM10007167_21940</name>
</gene>
<evidence type="ECO:0000256" key="2">
    <source>
        <dbReference type="SAM" id="SignalP"/>
    </source>
</evidence>
<evidence type="ECO:0000313" key="4">
    <source>
        <dbReference type="Proteomes" id="UP000636453"/>
    </source>
</evidence>